<dbReference type="Proteomes" id="UP000004374">
    <property type="component" value="Unassembled WGS sequence"/>
</dbReference>
<accession>I1E1K5</accession>
<reference evidence="1 2" key="1">
    <citation type="journal article" date="2012" name="J. Bacteriol.">
        <title>Genome Sequence of the Protease-Producing Bacterium Rheinheimera nanhaiensis E407-8T, Isolated from Deep-Sea Sediment of the South China Sea.</title>
        <authorList>
            <person name="Zhang X.-Y."/>
            <person name="Zhang Y.-J."/>
            <person name="Qin Q.-L."/>
            <person name="Xie B.-B."/>
            <person name="Chen X.-L."/>
            <person name="Zhou B.-C."/>
            <person name="Zhang Y.-Z."/>
        </authorList>
    </citation>
    <scope>NUCLEOTIDE SEQUENCE [LARGE SCALE GENOMIC DNA]</scope>
    <source>
        <strain evidence="1 2">E407-8</strain>
    </source>
</reference>
<dbReference type="STRING" id="562729.RNAN_3202"/>
<comment type="caution">
    <text evidence="1">The sequence shown here is derived from an EMBL/GenBank/DDBJ whole genome shotgun (WGS) entry which is preliminary data.</text>
</comment>
<evidence type="ECO:0000313" key="1">
    <source>
        <dbReference type="EMBL" id="GAB60183.1"/>
    </source>
</evidence>
<protein>
    <submittedName>
        <fullName evidence="1">Uncharacterized protein</fullName>
    </submittedName>
</protein>
<organism evidence="1 2">
    <name type="scientific">Rheinheimera nanhaiensis E407-8</name>
    <dbReference type="NCBI Taxonomy" id="562729"/>
    <lineage>
        <taxon>Bacteria</taxon>
        <taxon>Pseudomonadati</taxon>
        <taxon>Pseudomonadota</taxon>
        <taxon>Gammaproteobacteria</taxon>
        <taxon>Chromatiales</taxon>
        <taxon>Chromatiaceae</taxon>
        <taxon>Rheinheimera</taxon>
    </lineage>
</organism>
<evidence type="ECO:0000313" key="2">
    <source>
        <dbReference type="Proteomes" id="UP000004374"/>
    </source>
</evidence>
<dbReference type="AlphaFoldDB" id="I1E1K5"/>
<gene>
    <name evidence="1" type="ORF">RNAN_3202</name>
</gene>
<proteinExistence type="predicted"/>
<dbReference type="EMBL" id="BAFK01000023">
    <property type="protein sequence ID" value="GAB60183.1"/>
    <property type="molecule type" value="Genomic_DNA"/>
</dbReference>
<keyword evidence="2" id="KW-1185">Reference proteome</keyword>
<sequence length="38" mass="4713">MRYNTEPAKQAQIHANITAMRYFCVFYIKLCRNRHFYN</sequence>
<name>I1E1K5_9GAMM</name>